<gene>
    <name evidence="6" type="ORF">K489DRAFT_328551</name>
</gene>
<dbReference type="InterPro" id="IPR052780">
    <property type="entry name" value="AAA_Catabolism_Regulators"/>
</dbReference>
<dbReference type="PANTHER" id="PTHR31644">
    <property type="entry name" value="TRANSCRIPTIONAL ACTIVATOR ARO80-RELATED"/>
    <property type="match status" value="1"/>
</dbReference>
<evidence type="ECO:0000256" key="3">
    <source>
        <dbReference type="SAM" id="MobiDB-lite"/>
    </source>
</evidence>
<feature type="region of interest" description="Disordered" evidence="3">
    <location>
        <begin position="1"/>
        <end position="36"/>
    </location>
</feature>
<dbReference type="GeneID" id="54359868"/>
<dbReference type="PROSITE" id="PS00463">
    <property type="entry name" value="ZN2_CY6_FUNGAL_1"/>
    <property type="match status" value="1"/>
</dbReference>
<dbReference type="Gene3D" id="4.10.240.10">
    <property type="entry name" value="Zn(2)-C6 fungal-type DNA-binding domain"/>
    <property type="match status" value="1"/>
</dbReference>
<dbReference type="CDD" id="cd00067">
    <property type="entry name" value="GAL4"/>
    <property type="match status" value="1"/>
</dbReference>
<keyword evidence="2" id="KW-0539">Nucleus</keyword>
<dbReference type="PROSITE" id="PS50048">
    <property type="entry name" value="ZN2_CY6_FUNGAL_2"/>
    <property type="match status" value="1"/>
</dbReference>
<sequence length="794" mass="87591">MDVKTDDNSDSDHDVSDHEHGSPDNHHPPGSAATHRVAKLERDKRTYRACLHCRQRKSRCDLYSSGEPGRPPCERCIREQHECILGGSRRGGRRVKRTATDSTTAGSFAGSQTGSPGLQTPMQTLPSWNTLNQESRNLPPISNDGQIVETANMRVDDSVAQTDLQNPADALEFLAHVAERNSGGHQLAPMNSTKFGPASRQQNLMGGDRPGPLPATGSSIDYPPLIKGQLSLQMVHVLLLRSALLCEKKYHPFYPLANPAAMDPRNLPTTAVEEKHLLAAILTVASKDEKEWWQVHDDCSAHMQSLVASLVYTGCGSVEAVEAMLILAEWVPRIPGSNSQPAIGRGEEDQAAWMYVGTAIRLGYLLGIDRTGFRVDRESQTADLNRKRLAWANCYMSDRQISVRIGKAFWSRGPGPMTSLDARDFPSLRSTSDDFAAIFEANLALTQLFSNAHDVLYATKTRSNQLNTGGEYVKYIDDFRVSLRHWNERWGVMPCSEPLKASLVLSYEYLRLYVNAFAYQATLNRLLAQMQQQQQQGAANVPPPGSKNGPASFLEVAYAPDARFIYDSVDAARTLLSTFCSLVNPEETFRYMPLRYYLYVIYSAVFMYKARSTGIMGASDRSAVRELIPKTMENLQRSSACPNDVGERYAKLLRLLWSRRPGRGSIIDPSDILQAVRNSNTGLGDLINNNASTATGGSSEIPSNPSGNNLARANSDFPNPNEAAPPSINTFSWLDLSAVGDYAIENRGPLTGNLMDNLDRFDDSSADGLSTSQFDMYMPPQYAMNAWSPSGIIF</sequence>
<feature type="compositionally biased region" description="Polar residues" evidence="3">
    <location>
        <begin position="100"/>
        <end position="119"/>
    </location>
</feature>
<accession>A0A6J3LQK3</accession>
<keyword evidence="1" id="KW-0479">Metal-binding</keyword>
<dbReference type="AlphaFoldDB" id="A0A6J3LQK3"/>
<dbReference type="InterPro" id="IPR001138">
    <property type="entry name" value="Zn2Cys6_DnaBD"/>
</dbReference>
<evidence type="ECO:0000313" key="6">
    <source>
        <dbReference type="RefSeq" id="XP_033454949.1"/>
    </source>
</evidence>
<protein>
    <recommendedName>
        <fullName evidence="4">Zn(2)-C6 fungal-type domain-containing protein</fullName>
    </recommendedName>
</protein>
<feature type="domain" description="Zn(2)-C6 fungal-type" evidence="4">
    <location>
        <begin position="49"/>
        <end position="85"/>
    </location>
</feature>
<dbReference type="GO" id="GO:0000981">
    <property type="term" value="F:DNA-binding transcription factor activity, RNA polymerase II-specific"/>
    <property type="evidence" value="ECO:0007669"/>
    <property type="project" value="InterPro"/>
</dbReference>
<organism evidence="6">
    <name type="scientific">Dissoconium aciculare CBS 342.82</name>
    <dbReference type="NCBI Taxonomy" id="1314786"/>
    <lineage>
        <taxon>Eukaryota</taxon>
        <taxon>Fungi</taxon>
        <taxon>Dikarya</taxon>
        <taxon>Ascomycota</taxon>
        <taxon>Pezizomycotina</taxon>
        <taxon>Dothideomycetes</taxon>
        <taxon>Dothideomycetidae</taxon>
        <taxon>Mycosphaerellales</taxon>
        <taxon>Dissoconiaceae</taxon>
        <taxon>Dissoconium</taxon>
    </lineage>
</organism>
<keyword evidence="5" id="KW-1185">Reference proteome</keyword>
<reference evidence="6" key="2">
    <citation type="submission" date="2020-04" db="EMBL/GenBank/DDBJ databases">
        <authorList>
            <consortium name="NCBI Genome Project"/>
        </authorList>
    </citation>
    <scope>NUCLEOTIDE SEQUENCE</scope>
    <source>
        <strain evidence="6">CBS 342.82</strain>
    </source>
</reference>
<feature type="region of interest" description="Disordered" evidence="3">
    <location>
        <begin position="89"/>
        <end position="119"/>
    </location>
</feature>
<name>A0A6J3LQK3_9PEZI</name>
<dbReference type="OrthoDB" id="5818554at2759"/>
<dbReference type="GO" id="GO:0005634">
    <property type="term" value="C:nucleus"/>
    <property type="evidence" value="ECO:0007669"/>
    <property type="project" value="TreeGrafter"/>
</dbReference>
<evidence type="ECO:0000256" key="2">
    <source>
        <dbReference type="ARBA" id="ARBA00023242"/>
    </source>
</evidence>
<evidence type="ECO:0000313" key="5">
    <source>
        <dbReference type="Proteomes" id="UP000504637"/>
    </source>
</evidence>
<dbReference type="GO" id="GO:0006351">
    <property type="term" value="P:DNA-templated transcription"/>
    <property type="evidence" value="ECO:0007669"/>
    <property type="project" value="InterPro"/>
</dbReference>
<dbReference type="SMART" id="SM00906">
    <property type="entry name" value="Fungal_trans"/>
    <property type="match status" value="1"/>
</dbReference>
<feature type="region of interest" description="Disordered" evidence="3">
    <location>
        <begin position="687"/>
        <end position="724"/>
    </location>
</feature>
<evidence type="ECO:0000256" key="1">
    <source>
        <dbReference type="ARBA" id="ARBA00022723"/>
    </source>
</evidence>
<reference evidence="6" key="3">
    <citation type="submission" date="2025-08" db="UniProtKB">
        <authorList>
            <consortium name="RefSeq"/>
        </authorList>
    </citation>
    <scope>IDENTIFICATION</scope>
    <source>
        <strain evidence="6">CBS 342.82</strain>
    </source>
</reference>
<feature type="compositionally biased region" description="Basic and acidic residues" evidence="3">
    <location>
        <begin position="1"/>
        <end position="27"/>
    </location>
</feature>
<dbReference type="InterPro" id="IPR036864">
    <property type="entry name" value="Zn2-C6_fun-type_DNA-bd_sf"/>
</dbReference>
<dbReference type="GO" id="GO:0008270">
    <property type="term" value="F:zinc ion binding"/>
    <property type="evidence" value="ECO:0007669"/>
    <property type="project" value="InterPro"/>
</dbReference>
<reference evidence="6" key="1">
    <citation type="submission" date="2020-01" db="EMBL/GenBank/DDBJ databases">
        <authorList>
            <consortium name="DOE Joint Genome Institute"/>
            <person name="Haridas S."/>
            <person name="Albert R."/>
            <person name="Binder M."/>
            <person name="Bloem J."/>
            <person name="Labutti K."/>
            <person name="Salamov A."/>
            <person name="Andreopoulos B."/>
            <person name="Baker S.E."/>
            <person name="Barry K."/>
            <person name="Bills G."/>
            <person name="Bluhm B.H."/>
            <person name="Cannon C."/>
            <person name="Castanera R."/>
            <person name="Culley D.E."/>
            <person name="Daum C."/>
            <person name="Ezra D."/>
            <person name="Gonzalez J.B."/>
            <person name="Henrissat B."/>
            <person name="Kuo A."/>
            <person name="Liang C."/>
            <person name="Lipzen A."/>
            <person name="Lutzoni F."/>
            <person name="Magnuson J."/>
            <person name="Mondo S."/>
            <person name="Nolan M."/>
            <person name="Ohm R."/>
            <person name="Pangilinan J."/>
            <person name="Park H.-J."/>
            <person name="Ramirez L."/>
            <person name="Alfaro M."/>
            <person name="Sun H."/>
            <person name="Tritt A."/>
            <person name="Yoshinaga Y."/>
            <person name="Zwiers L.-H."/>
            <person name="Turgeon B.G."/>
            <person name="Goodwin S.B."/>
            <person name="Spatafora J.W."/>
            <person name="Crous P.W."/>
            <person name="Grigoriev I.V."/>
        </authorList>
    </citation>
    <scope>NUCLEOTIDE SEQUENCE</scope>
    <source>
        <strain evidence="6">CBS 342.82</strain>
    </source>
</reference>
<dbReference type="Proteomes" id="UP000504637">
    <property type="component" value="Unplaced"/>
</dbReference>
<dbReference type="CDD" id="cd12148">
    <property type="entry name" value="fungal_TF_MHR"/>
    <property type="match status" value="1"/>
</dbReference>
<proteinExistence type="predicted"/>
<evidence type="ECO:0000259" key="4">
    <source>
        <dbReference type="PROSITE" id="PS50048"/>
    </source>
</evidence>
<dbReference type="SUPFAM" id="SSF57701">
    <property type="entry name" value="Zn2/Cys6 DNA-binding domain"/>
    <property type="match status" value="1"/>
</dbReference>
<dbReference type="PANTHER" id="PTHR31644:SF1">
    <property type="entry name" value="ZN(II)2CYS6 TRANSCRIPTION FACTOR (EUROFUNG)"/>
    <property type="match status" value="1"/>
</dbReference>
<dbReference type="Pfam" id="PF00172">
    <property type="entry name" value="Zn_clus"/>
    <property type="match status" value="1"/>
</dbReference>
<dbReference type="GO" id="GO:0003677">
    <property type="term" value="F:DNA binding"/>
    <property type="evidence" value="ECO:0007669"/>
    <property type="project" value="InterPro"/>
</dbReference>
<dbReference type="Pfam" id="PF04082">
    <property type="entry name" value="Fungal_trans"/>
    <property type="match status" value="1"/>
</dbReference>
<feature type="compositionally biased region" description="Polar residues" evidence="3">
    <location>
        <begin position="687"/>
        <end position="718"/>
    </location>
</feature>
<dbReference type="InterPro" id="IPR007219">
    <property type="entry name" value="XnlR_reg_dom"/>
</dbReference>
<dbReference type="SMART" id="SM00066">
    <property type="entry name" value="GAL4"/>
    <property type="match status" value="1"/>
</dbReference>
<dbReference type="RefSeq" id="XP_033454949.1">
    <property type="nucleotide sequence ID" value="XM_033602068.1"/>
</dbReference>